<protein>
    <recommendedName>
        <fullName evidence="5">Platelet-derived growth factor (PDGF) family profile domain-containing protein</fullName>
    </recommendedName>
</protein>
<dbReference type="Gene3D" id="2.10.90.10">
    <property type="entry name" value="Cystine-knot cytokines"/>
    <property type="match status" value="1"/>
</dbReference>
<dbReference type="GO" id="GO:0005615">
    <property type="term" value="C:extracellular space"/>
    <property type="evidence" value="ECO:0007669"/>
    <property type="project" value="TreeGrafter"/>
</dbReference>
<dbReference type="Pfam" id="PF00341">
    <property type="entry name" value="PDGF"/>
    <property type="match status" value="1"/>
</dbReference>
<feature type="domain" description="Platelet-derived growth factor (PDGF) family profile" evidence="5">
    <location>
        <begin position="152"/>
        <end position="220"/>
    </location>
</feature>
<dbReference type="InterPro" id="IPR029034">
    <property type="entry name" value="Cystine-knot_cytokine"/>
</dbReference>
<gene>
    <name evidence="6" type="ORF">g.53988</name>
</gene>
<evidence type="ECO:0000256" key="4">
    <source>
        <dbReference type="RuleBase" id="RU003818"/>
    </source>
</evidence>
<proteinExistence type="inferred from homology"/>
<evidence type="ECO:0000259" key="5">
    <source>
        <dbReference type="PROSITE" id="PS50278"/>
    </source>
</evidence>
<dbReference type="AlphaFoldDB" id="A0A1B6I938"/>
<feature type="non-terminal residue" evidence="6">
    <location>
        <position position="1"/>
    </location>
</feature>
<dbReference type="PANTHER" id="PTHR11633:SF1">
    <property type="entry name" value="LD28763P"/>
    <property type="match status" value="1"/>
</dbReference>
<comment type="similarity">
    <text evidence="1 4">Belongs to the PDGF/VEGF growth factor family.</text>
</comment>
<dbReference type="SMART" id="SM00141">
    <property type="entry name" value="PDGF"/>
    <property type="match status" value="1"/>
</dbReference>
<organism evidence="6">
    <name type="scientific">Homalodisca liturata</name>
    <dbReference type="NCBI Taxonomy" id="320908"/>
    <lineage>
        <taxon>Eukaryota</taxon>
        <taxon>Metazoa</taxon>
        <taxon>Ecdysozoa</taxon>
        <taxon>Arthropoda</taxon>
        <taxon>Hexapoda</taxon>
        <taxon>Insecta</taxon>
        <taxon>Pterygota</taxon>
        <taxon>Neoptera</taxon>
        <taxon>Paraneoptera</taxon>
        <taxon>Hemiptera</taxon>
        <taxon>Auchenorrhyncha</taxon>
        <taxon>Membracoidea</taxon>
        <taxon>Cicadellidae</taxon>
        <taxon>Cicadellinae</taxon>
        <taxon>Proconiini</taxon>
        <taxon>Homalodisca</taxon>
    </lineage>
</organism>
<keyword evidence="3" id="KW-0497">Mitogen</keyword>
<accession>A0A1B6I938</accession>
<dbReference type="SUPFAM" id="SSF57501">
    <property type="entry name" value="Cystine-knot cytokines"/>
    <property type="match status" value="1"/>
</dbReference>
<dbReference type="GO" id="GO:0008083">
    <property type="term" value="F:growth factor activity"/>
    <property type="evidence" value="ECO:0007669"/>
    <property type="project" value="UniProtKB-KW"/>
</dbReference>
<keyword evidence="2 4" id="KW-0339">Growth factor</keyword>
<dbReference type="PROSITE" id="PS50278">
    <property type="entry name" value="PDGF_2"/>
    <property type="match status" value="1"/>
</dbReference>
<sequence>QVPVESRAVVTSLRPPVREKSQVSGSQSVMALAYVCLCVILAVTVTTGDLNTKKENTCEDCDTEIPLELALRLNTITDENQLFREFVKPPADVEVPIIKVAQTLLGFGPDSVTLHDEVDAPLERKAVSKPQPAGCKPENRSVSLRLSDNPWIYYWPPCTRVEQCGGCCNHHLLSCQPVEVETLNFQVIVTETVNNQLKYKGKEIVTVDRHTKCKCDCKVKKEDCSPLQEYRKGECRCVCTNKDAEAKCNAESLRHWNASSCICECLDAVECSDGTYLDQSSCSCEPLPDEIVLKRLGYNNPENFTKEFSPRLRGPLYTIG</sequence>
<evidence type="ECO:0000256" key="3">
    <source>
        <dbReference type="ARBA" id="ARBA00023246"/>
    </source>
</evidence>
<evidence type="ECO:0000256" key="1">
    <source>
        <dbReference type="ARBA" id="ARBA00006686"/>
    </source>
</evidence>
<evidence type="ECO:0000313" key="6">
    <source>
        <dbReference type="EMBL" id="JAS83380.1"/>
    </source>
</evidence>
<dbReference type="PANTHER" id="PTHR11633">
    <property type="entry name" value="PLATELET-DERIVED GROWTH FACTOR"/>
    <property type="match status" value="1"/>
</dbReference>
<dbReference type="EMBL" id="GECU01024326">
    <property type="protein sequence ID" value="JAS83380.1"/>
    <property type="molecule type" value="Transcribed_RNA"/>
</dbReference>
<dbReference type="InterPro" id="IPR000072">
    <property type="entry name" value="PDGF/VEGF_dom"/>
</dbReference>
<dbReference type="GO" id="GO:0016020">
    <property type="term" value="C:membrane"/>
    <property type="evidence" value="ECO:0007669"/>
    <property type="project" value="InterPro"/>
</dbReference>
<name>A0A1B6I938_9HEMI</name>
<dbReference type="GO" id="GO:0070851">
    <property type="term" value="F:growth factor receptor binding"/>
    <property type="evidence" value="ECO:0007669"/>
    <property type="project" value="TreeGrafter"/>
</dbReference>
<reference evidence="6" key="1">
    <citation type="submission" date="2015-11" db="EMBL/GenBank/DDBJ databases">
        <title>De novo transcriptome assembly of four potential Pierce s Disease insect vectors from Arizona vineyards.</title>
        <authorList>
            <person name="Tassone E.E."/>
        </authorList>
    </citation>
    <scope>NUCLEOTIDE SEQUENCE</scope>
</reference>
<dbReference type="GO" id="GO:0008284">
    <property type="term" value="P:positive regulation of cell population proliferation"/>
    <property type="evidence" value="ECO:0007669"/>
    <property type="project" value="TreeGrafter"/>
</dbReference>
<dbReference type="GO" id="GO:0051781">
    <property type="term" value="P:positive regulation of cell division"/>
    <property type="evidence" value="ECO:0007669"/>
    <property type="project" value="UniProtKB-KW"/>
</dbReference>
<evidence type="ECO:0000256" key="2">
    <source>
        <dbReference type="ARBA" id="ARBA00023030"/>
    </source>
</evidence>